<sequence>MLLSIARMTTMRAASLLWAEWTLSYAAKTTTGETEYHRGIAVSAITYGTTSFSTTARTRSMPSAKFLTPRVNPSGMYYSRLDQPVNLLPLSYGLVPISLAAPVVRRDRSNEDFGKISNAQRSTPTI</sequence>
<evidence type="ECO:0000313" key="2">
    <source>
        <dbReference type="EMBL" id="KZP12228.1"/>
    </source>
</evidence>
<evidence type="ECO:0008006" key="4">
    <source>
        <dbReference type="Google" id="ProtNLM"/>
    </source>
</evidence>
<protein>
    <recommendedName>
        <fullName evidence="4">Secreted protein</fullName>
    </recommendedName>
</protein>
<proteinExistence type="predicted"/>
<dbReference type="Proteomes" id="UP000076532">
    <property type="component" value="Unassembled WGS sequence"/>
</dbReference>
<evidence type="ECO:0000313" key="3">
    <source>
        <dbReference type="Proteomes" id="UP000076532"/>
    </source>
</evidence>
<keyword evidence="1" id="KW-0732">Signal</keyword>
<feature type="chain" id="PRO_5007871020" description="Secreted protein" evidence="1">
    <location>
        <begin position="27"/>
        <end position="126"/>
    </location>
</feature>
<dbReference type="AlphaFoldDB" id="A0A166B344"/>
<dbReference type="EMBL" id="KV417650">
    <property type="protein sequence ID" value="KZP12228.1"/>
    <property type="molecule type" value="Genomic_DNA"/>
</dbReference>
<feature type="signal peptide" evidence="1">
    <location>
        <begin position="1"/>
        <end position="26"/>
    </location>
</feature>
<organism evidence="2 3">
    <name type="scientific">Athelia psychrophila</name>
    <dbReference type="NCBI Taxonomy" id="1759441"/>
    <lineage>
        <taxon>Eukaryota</taxon>
        <taxon>Fungi</taxon>
        <taxon>Dikarya</taxon>
        <taxon>Basidiomycota</taxon>
        <taxon>Agaricomycotina</taxon>
        <taxon>Agaricomycetes</taxon>
        <taxon>Agaricomycetidae</taxon>
        <taxon>Atheliales</taxon>
        <taxon>Atheliaceae</taxon>
        <taxon>Athelia</taxon>
    </lineage>
</organism>
<gene>
    <name evidence="2" type="ORF">FIBSPDRAFT_985752</name>
</gene>
<accession>A0A166B344</accession>
<reference evidence="2 3" key="1">
    <citation type="journal article" date="2016" name="Mol. Biol. Evol.">
        <title>Comparative Genomics of Early-Diverging Mushroom-Forming Fungi Provides Insights into the Origins of Lignocellulose Decay Capabilities.</title>
        <authorList>
            <person name="Nagy L.G."/>
            <person name="Riley R."/>
            <person name="Tritt A."/>
            <person name="Adam C."/>
            <person name="Daum C."/>
            <person name="Floudas D."/>
            <person name="Sun H."/>
            <person name="Yadav J.S."/>
            <person name="Pangilinan J."/>
            <person name="Larsson K.H."/>
            <person name="Matsuura K."/>
            <person name="Barry K."/>
            <person name="Labutti K."/>
            <person name="Kuo R."/>
            <person name="Ohm R.A."/>
            <person name="Bhattacharya S.S."/>
            <person name="Shirouzu T."/>
            <person name="Yoshinaga Y."/>
            <person name="Martin F.M."/>
            <person name="Grigoriev I.V."/>
            <person name="Hibbett D.S."/>
        </authorList>
    </citation>
    <scope>NUCLEOTIDE SEQUENCE [LARGE SCALE GENOMIC DNA]</scope>
    <source>
        <strain evidence="2 3">CBS 109695</strain>
    </source>
</reference>
<keyword evidence="3" id="KW-1185">Reference proteome</keyword>
<evidence type="ECO:0000256" key="1">
    <source>
        <dbReference type="SAM" id="SignalP"/>
    </source>
</evidence>
<name>A0A166B344_9AGAM</name>